<dbReference type="Proteomes" id="UP000053455">
    <property type="component" value="Unassembled WGS sequence"/>
</dbReference>
<dbReference type="OrthoDB" id="7432981at2"/>
<dbReference type="STRING" id="874156.GCA_001021555_00201"/>
<gene>
    <name evidence="1" type="ORF">AAV99_05375</name>
</gene>
<reference evidence="1 2" key="1">
    <citation type="submission" date="2015-04" db="EMBL/GenBank/DDBJ databases">
        <title>The draft genome sequence of Erythrobacter marinus HWDM-33.</title>
        <authorList>
            <person name="Zhuang L."/>
            <person name="Liu Y."/>
            <person name="Shao Z."/>
        </authorList>
    </citation>
    <scope>NUCLEOTIDE SEQUENCE [LARGE SCALE GENOMIC DNA]</scope>
    <source>
        <strain evidence="1 2">HWDM-33</strain>
    </source>
</reference>
<protein>
    <submittedName>
        <fullName evidence="1">Uncharacterized protein</fullName>
    </submittedName>
</protein>
<comment type="caution">
    <text evidence="1">The sequence shown here is derived from an EMBL/GenBank/DDBJ whole genome shotgun (WGS) entry which is preliminary data.</text>
</comment>
<dbReference type="EMBL" id="LBHU01000001">
    <property type="protein sequence ID" value="KLI64926.1"/>
    <property type="molecule type" value="Genomic_DNA"/>
</dbReference>
<accession>A0A0H0XSG5</accession>
<organism evidence="1 2">
    <name type="scientific">Aurantiacibacter marinus</name>
    <dbReference type="NCBI Taxonomy" id="874156"/>
    <lineage>
        <taxon>Bacteria</taxon>
        <taxon>Pseudomonadati</taxon>
        <taxon>Pseudomonadota</taxon>
        <taxon>Alphaproteobacteria</taxon>
        <taxon>Sphingomonadales</taxon>
        <taxon>Erythrobacteraceae</taxon>
        <taxon>Aurantiacibacter</taxon>
    </lineage>
</organism>
<proteinExistence type="predicted"/>
<dbReference type="AlphaFoldDB" id="A0A0H0XSG5"/>
<name>A0A0H0XSG5_9SPHN</name>
<keyword evidence="2" id="KW-1185">Reference proteome</keyword>
<evidence type="ECO:0000313" key="2">
    <source>
        <dbReference type="Proteomes" id="UP000053455"/>
    </source>
</evidence>
<dbReference type="RefSeq" id="WP_047092795.1">
    <property type="nucleotide sequence ID" value="NZ_LBHU01000001.1"/>
</dbReference>
<evidence type="ECO:0000313" key="1">
    <source>
        <dbReference type="EMBL" id="KLI64926.1"/>
    </source>
</evidence>
<dbReference type="PATRIC" id="fig|874156.12.peg.1114"/>
<sequence>MTEWYRNTDWNEEIEAMFFAKLEKARSQRDQYIVLQAHHISQSHPKVALRLIDLYFDTRTDDFDDGRAHRVAAAAQFASGGYVQALDNYLKLLKGQEANEDIYVGSPLEFAFLTARFRSDGHYDAALEQLAGLEQPSEKEPEPRFRYCAASALITSETGRDPANALAMARSALDMPQEVLDVYSDVAWRLRGITRS</sequence>